<name>A0AAW1CJ95_9HEMI</name>
<dbReference type="AlphaFoldDB" id="A0AAW1CJ95"/>
<dbReference type="Proteomes" id="UP001461498">
    <property type="component" value="Unassembled WGS sequence"/>
</dbReference>
<gene>
    <name evidence="2" type="ORF">O3M35_013206</name>
</gene>
<accession>A0AAW1CJ95</accession>
<keyword evidence="1" id="KW-0812">Transmembrane</keyword>
<evidence type="ECO:0000313" key="2">
    <source>
        <dbReference type="EMBL" id="KAK9496512.1"/>
    </source>
</evidence>
<keyword evidence="1" id="KW-0472">Membrane</keyword>
<dbReference type="EMBL" id="JAPXFL010000075">
    <property type="protein sequence ID" value="KAK9496512.1"/>
    <property type="molecule type" value="Genomic_DNA"/>
</dbReference>
<reference evidence="2 3" key="1">
    <citation type="submission" date="2022-12" db="EMBL/GenBank/DDBJ databases">
        <title>Chromosome-level genome assembly of true bugs.</title>
        <authorList>
            <person name="Ma L."/>
            <person name="Li H."/>
        </authorList>
    </citation>
    <scope>NUCLEOTIDE SEQUENCE [LARGE SCALE GENOMIC DNA]</scope>
    <source>
        <strain evidence="2">Lab_2022b</strain>
    </source>
</reference>
<protein>
    <submittedName>
        <fullName evidence="2">Uncharacterized protein</fullName>
    </submittedName>
</protein>
<comment type="caution">
    <text evidence="2">The sequence shown here is derived from an EMBL/GenBank/DDBJ whole genome shotgun (WGS) entry which is preliminary data.</text>
</comment>
<proteinExistence type="predicted"/>
<evidence type="ECO:0000313" key="3">
    <source>
        <dbReference type="Proteomes" id="UP001461498"/>
    </source>
</evidence>
<feature type="transmembrane region" description="Helical" evidence="1">
    <location>
        <begin position="9"/>
        <end position="25"/>
    </location>
</feature>
<keyword evidence="1" id="KW-1133">Transmembrane helix</keyword>
<sequence length="185" mass="21833">MHGWPRKKYTLVAIVTLIIYILIVPNEYTVQFDTNINGVEAVIIWEFVADFNNMKKLNPTIINFTITYDYGSYDNWQYGVYYTEYLSTIPLIKNSADGHYQVKKLQDKSYAIYSNHKTCFIGNIYCLKSNSSFTFNEEISAIIRTYIQETITYECPRILSKLCHNEVMFQRKHIFNNLKRILSKN</sequence>
<organism evidence="2 3">
    <name type="scientific">Rhynocoris fuscipes</name>
    <dbReference type="NCBI Taxonomy" id="488301"/>
    <lineage>
        <taxon>Eukaryota</taxon>
        <taxon>Metazoa</taxon>
        <taxon>Ecdysozoa</taxon>
        <taxon>Arthropoda</taxon>
        <taxon>Hexapoda</taxon>
        <taxon>Insecta</taxon>
        <taxon>Pterygota</taxon>
        <taxon>Neoptera</taxon>
        <taxon>Paraneoptera</taxon>
        <taxon>Hemiptera</taxon>
        <taxon>Heteroptera</taxon>
        <taxon>Panheteroptera</taxon>
        <taxon>Cimicomorpha</taxon>
        <taxon>Reduviidae</taxon>
        <taxon>Harpactorinae</taxon>
        <taxon>Harpactorini</taxon>
        <taxon>Rhynocoris</taxon>
    </lineage>
</organism>
<evidence type="ECO:0000256" key="1">
    <source>
        <dbReference type="SAM" id="Phobius"/>
    </source>
</evidence>
<keyword evidence="3" id="KW-1185">Reference proteome</keyword>